<gene>
    <name evidence="2" type="ORF">BCR33DRAFT_717830</name>
</gene>
<evidence type="ECO:0000256" key="1">
    <source>
        <dbReference type="SAM" id="Phobius"/>
    </source>
</evidence>
<dbReference type="PANTHER" id="PTHR28297">
    <property type="entry name" value="FUNGAL PROTEIN"/>
    <property type="match status" value="1"/>
</dbReference>
<keyword evidence="1" id="KW-0812">Transmembrane</keyword>
<evidence type="ECO:0000313" key="3">
    <source>
        <dbReference type="Proteomes" id="UP000193642"/>
    </source>
</evidence>
<protein>
    <submittedName>
        <fullName evidence="2">Uncharacterized protein</fullName>
    </submittedName>
</protein>
<dbReference type="PANTHER" id="PTHR28297:SF1">
    <property type="entry name" value="FUNGAL PROTEIN"/>
    <property type="match status" value="1"/>
</dbReference>
<accession>A0A1Y2C9U5</accession>
<sequence length="249" mass="27419">MEVSNPSSDETLNNALPQRTVPRPEPTLFRRVYSWGYVVIRAVISGTISGGINYGIAFVMYSAPSPQPHAYKFPSTVVGDFAVTSLIQGIIIWMLTVFGTFGDLRSGLGLPYVGGDSFIKDMTMIQLLPNVESRRDGFIRFWVRPSHKIDVLAPSASSSERSARLYRNMKLAGCSALISIPFYGLLAIAFVFSLYGVEYYERQTAIVMKAVFGGVSGFISSFLITWIVFIGVQLTQFIEAEAEKKPAGV</sequence>
<feature type="transmembrane region" description="Helical" evidence="1">
    <location>
        <begin position="215"/>
        <end position="235"/>
    </location>
</feature>
<comment type="caution">
    <text evidence="2">The sequence shown here is derived from an EMBL/GenBank/DDBJ whole genome shotgun (WGS) entry which is preliminary data.</text>
</comment>
<evidence type="ECO:0000313" key="2">
    <source>
        <dbReference type="EMBL" id="ORY43095.1"/>
    </source>
</evidence>
<dbReference type="InterPro" id="IPR018852">
    <property type="entry name" value="DUF2456"/>
</dbReference>
<feature type="transmembrane region" description="Helical" evidence="1">
    <location>
        <begin position="171"/>
        <end position="195"/>
    </location>
</feature>
<dbReference type="Proteomes" id="UP000193642">
    <property type="component" value="Unassembled WGS sequence"/>
</dbReference>
<organism evidence="2 3">
    <name type="scientific">Rhizoclosmatium globosum</name>
    <dbReference type="NCBI Taxonomy" id="329046"/>
    <lineage>
        <taxon>Eukaryota</taxon>
        <taxon>Fungi</taxon>
        <taxon>Fungi incertae sedis</taxon>
        <taxon>Chytridiomycota</taxon>
        <taxon>Chytridiomycota incertae sedis</taxon>
        <taxon>Chytridiomycetes</taxon>
        <taxon>Chytridiales</taxon>
        <taxon>Chytriomycetaceae</taxon>
        <taxon>Rhizoclosmatium</taxon>
    </lineage>
</organism>
<dbReference type="EMBL" id="MCGO01000026">
    <property type="protein sequence ID" value="ORY43095.1"/>
    <property type="molecule type" value="Genomic_DNA"/>
</dbReference>
<dbReference type="OrthoDB" id="15595at2759"/>
<keyword evidence="3" id="KW-1185">Reference proteome</keyword>
<feature type="transmembrane region" description="Helical" evidence="1">
    <location>
        <begin position="38"/>
        <end position="61"/>
    </location>
</feature>
<keyword evidence="1" id="KW-0472">Membrane</keyword>
<reference evidence="2 3" key="1">
    <citation type="submission" date="2016-07" db="EMBL/GenBank/DDBJ databases">
        <title>Pervasive Adenine N6-methylation of Active Genes in Fungi.</title>
        <authorList>
            <consortium name="DOE Joint Genome Institute"/>
            <person name="Mondo S.J."/>
            <person name="Dannebaum R.O."/>
            <person name="Kuo R.C."/>
            <person name="Labutti K."/>
            <person name="Haridas S."/>
            <person name="Kuo A."/>
            <person name="Salamov A."/>
            <person name="Ahrendt S.R."/>
            <person name="Lipzen A."/>
            <person name="Sullivan W."/>
            <person name="Andreopoulos W.B."/>
            <person name="Clum A."/>
            <person name="Lindquist E."/>
            <person name="Daum C."/>
            <person name="Ramamoorthy G.K."/>
            <person name="Gryganskyi A."/>
            <person name="Culley D."/>
            <person name="Magnuson J.K."/>
            <person name="James T.Y."/>
            <person name="O'Malley M.A."/>
            <person name="Stajich J.E."/>
            <person name="Spatafora J.W."/>
            <person name="Visel A."/>
            <person name="Grigoriev I.V."/>
        </authorList>
    </citation>
    <scope>NUCLEOTIDE SEQUENCE [LARGE SCALE GENOMIC DNA]</scope>
    <source>
        <strain evidence="2 3">JEL800</strain>
    </source>
</reference>
<proteinExistence type="predicted"/>
<keyword evidence="1" id="KW-1133">Transmembrane helix</keyword>
<name>A0A1Y2C9U5_9FUNG</name>
<dbReference type="AlphaFoldDB" id="A0A1Y2C9U5"/>
<feature type="transmembrane region" description="Helical" evidence="1">
    <location>
        <begin position="81"/>
        <end position="101"/>
    </location>
</feature>